<feature type="domain" description="Protein kinase" evidence="8">
    <location>
        <begin position="1"/>
        <end position="315"/>
    </location>
</feature>
<dbReference type="InterPro" id="IPR050108">
    <property type="entry name" value="CDK"/>
</dbReference>
<dbReference type="OMA" id="GSSHHIY"/>
<evidence type="ECO:0000256" key="4">
    <source>
        <dbReference type="ARBA" id="ARBA00022741"/>
    </source>
</evidence>
<keyword evidence="3" id="KW-0597">Phosphoprotein</keyword>
<dbReference type="GO" id="GO:0032968">
    <property type="term" value="P:positive regulation of transcription elongation by RNA polymerase II"/>
    <property type="evidence" value="ECO:0007669"/>
    <property type="project" value="TreeGrafter"/>
</dbReference>
<feature type="compositionally biased region" description="Basic and acidic residues" evidence="7">
    <location>
        <begin position="334"/>
        <end position="347"/>
    </location>
</feature>
<dbReference type="InterPro" id="IPR008271">
    <property type="entry name" value="Ser/Thr_kinase_AS"/>
</dbReference>
<evidence type="ECO:0000256" key="6">
    <source>
        <dbReference type="ARBA" id="ARBA00049280"/>
    </source>
</evidence>
<evidence type="ECO:0000256" key="5">
    <source>
        <dbReference type="ARBA" id="ARBA00022840"/>
    </source>
</evidence>
<dbReference type="GO" id="GO:0005524">
    <property type="term" value="F:ATP binding"/>
    <property type="evidence" value="ECO:0007669"/>
    <property type="project" value="UniProtKB-KW"/>
</dbReference>
<evidence type="ECO:0000256" key="1">
    <source>
        <dbReference type="ARBA" id="ARBA00006485"/>
    </source>
</evidence>
<dbReference type="InterPro" id="IPR011009">
    <property type="entry name" value="Kinase-like_dom_sf"/>
</dbReference>
<evidence type="ECO:0000313" key="10">
    <source>
        <dbReference type="Proteomes" id="UP000007015"/>
    </source>
</evidence>
<dbReference type="PROSITE" id="PS00108">
    <property type="entry name" value="PROTEIN_KINASE_ST"/>
    <property type="match status" value="1"/>
</dbReference>
<evidence type="ECO:0000256" key="7">
    <source>
        <dbReference type="SAM" id="MobiDB-lite"/>
    </source>
</evidence>
<evidence type="ECO:0000259" key="8">
    <source>
        <dbReference type="PROSITE" id="PS50011"/>
    </source>
</evidence>
<organism evidence="9 10">
    <name type="scientific">Oryza sativa subsp. indica</name>
    <name type="common">Rice</name>
    <dbReference type="NCBI Taxonomy" id="39946"/>
    <lineage>
        <taxon>Eukaryota</taxon>
        <taxon>Viridiplantae</taxon>
        <taxon>Streptophyta</taxon>
        <taxon>Embryophyta</taxon>
        <taxon>Tracheophyta</taxon>
        <taxon>Spermatophyta</taxon>
        <taxon>Magnoliopsida</taxon>
        <taxon>Liliopsida</taxon>
        <taxon>Poales</taxon>
        <taxon>Poaceae</taxon>
        <taxon>BOP clade</taxon>
        <taxon>Oryzoideae</taxon>
        <taxon>Oryzeae</taxon>
        <taxon>Oryzinae</taxon>
        <taxon>Oryza</taxon>
        <taxon>Oryza sativa</taxon>
    </lineage>
</organism>
<sequence length="479" mass="52157">MGCVHGRPSTSSPAAANASRRRDHPPPPAEAQKQGADASAEADAAAGEKGEQPAVAVAAAGPPVKRERRSRSSRSAHAHAHAEVRIGGSFANKARGEQVAAGWPAWLSAVAGDAIDGWTPRRADSFEKIDKVKCYVHQLLSGLEHCHDRGVLHRDIKGSNLLLDNNGVLKIGDFGLASFFDPNHKQPMTSRVVTLWYRPPELLLGATDYGVGVDLWSAGCILAELLAGKPIMPGRTEVEQLHKIFKLCGSPTEEYWKKSKLPHATIFKPQQPYKRRIADTFKDFPQSALRLIETLLAIDPADRLTATSALESEFFKTEPHACDPSSLPQYPPSKEMDAKRRDEEARRLRAAGGRVNGEGARKTRTRERPRAVPAPEANAELQANIDKRRLITHANAKSKSEKFPPPHQDGALGYPLGCSNHMEPAFEPPDPSSFSTVFPYEKGSVPTWSGPLADPSSGNQKRKHKSGRSSKQPATARAR</sequence>
<dbReference type="SUPFAM" id="SSF56112">
    <property type="entry name" value="Protein kinase-like (PK-like)"/>
    <property type="match status" value="1"/>
</dbReference>
<dbReference type="HOGENOM" id="CLU_000288_78_0_1"/>
<dbReference type="Gramene" id="BGIOSGA026350-TA">
    <property type="protein sequence ID" value="BGIOSGA026350-PA"/>
    <property type="gene ID" value="BGIOSGA026350"/>
</dbReference>
<evidence type="ECO:0000313" key="9">
    <source>
        <dbReference type="EMBL" id="EAZ05068.1"/>
    </source>
</evidence>
<accession>A2YPQ7</accession>
<dbReference type="Gene3D" id="1.10.510.10">
    <property type="entry name" value="Transferase(Phosphotransferase) domain 1"/>
    <property type="match status" value="1"/>
</dbReference>
<keyword evidence="10" id="KW-1185">Reference proteome</keyword>
<feature type="compositionally biased region" description="Basic residues" evidence="7">
    <location>
        <begin position="66"/>
        <end position="79"/>
    </location>
</feature>
<dbReference type="GO" id="GO:0008353">
    <property type="term" value="F:RNA polymerase II CTD heptapeptide repeat kinase activity"/>
    <property type="evidence" value="ECO:0007669"/>
    <property type="project" value="UniProtKB-EC"/>
</dbReference>
<name>A2YPQ7_ORYSI</name>
<evidence type="ECO:0000256" key="3">
    <source>
        <dbReference type="ARBA" id="ARBA00022553"/>
    </source>
</evidence>
<feature type="compositionally biased region" description="Low complexity" evidence="7">
    <location>
        <begin position="7"/>
        <end position="18"/>
    </location>
</feature>
<dbReference type="EC" id="2.7.11.23" evidence="2"/>
<comment type="similarity">
    <text evidence="1">Belongs to the protein kinase superfamily. CMGC Ser/Thr protein kinase family. CDC2/CDKX subfamily.</text>
</comment>
<feature type="region of interest" description="Disordered" evidence="7">
    <location>
        <begin position="318"/>
        <end position="479"/>
    </location>
</feature>
<evidence type="ECO:0000256" key="2">
    <source>
        <dbReference type="ARBA" id="ARBA00012409"/>
    </source>
</evidence>
<proteinExistence type="inferred from homology"/>
<keyword evidence="4" id="KW-0547">Nucleotide-binding</keyword>
<dbReference type="PANTHER" id="PTHR24056">
    <property type="entry name" value="CELL DIVISION PROTEIN KINASE"/>
    <property type="match status" value="1"/>
</dbReference>
<dbReference type="GO" id="GO:0005634">
    <property type="term" value="C:nucleus"/>
    <property type="evidence" value="ECO:0007669"/>
    <property type="project" value="TreeGrafter"/>
</dbReference>
<dbReference type="AlphaFoldDB" id="A2YPQ7"/>
<dbReference type="EMBL" id="CM000132">
    <property type="protein sequence ID" value="EAZ05068.1"/>
    <property type="molecule type" value="Genomic_DNA"/>
</dbReference>
<keyword evidence="5" id="KW-0067">ATP-binding</keyword>
<dbReference type="PANTHER" id="PTHR24056:SF219">
    <property type="entry name" value="PROTEIN KINASE DOMAIN-CONTAINING PROTEIN"/>
    <property type="match status" value="1"/>
</dbReference>
<reference evidence="9 10" key="1">
    <citation type="journal article" date="2005" name="PLoS Biol.">
        <title>The genomes of Oryza sativa: a history of duplications.</title>
        <authorList>
            <person name="Yu J."/>
            <person name="Wang J."/>
            <person name="Lin W."/>
            <person name="Li S."/>
            <person name="Li H."/>
            <person name="Zhou J."/>
            <person name="Ni P."/>
            <person name="Dong W."/>
            <person name="Hu S."/>
            <person name="Zeng C."/>
            <person name="Zhang J."/>
            <person name="Zhang Y."/>
            <person name="Li R."/>
            <person name="Xu Z."/>
            <person name="Li S."/>
            <person name="Li X."/>
            <person name="Zheng H."/>
            <person name="Cong L."/>
            <person name="Lin L."/>
            <person name="Yin J."/>
            <person name="Geng J."/>
            <person name="Li G."/>
            <person name="Shi J."/>
            <person name="Liu J."/>
            <person name="Lv H."/>
            <person name="Li J."/>
            <person name="Wang J."/>
            <person name="Deng Y."/>
            <person name="Ran L."/>
            <person name="Shi X."/>
            <person name="Wang X."/>
            <person name="Wu Q."/>
            <person name="Li C."/>
            <person name="Ren X."/>
            <person name="Wang J."/>
            <person name="Wang X."/>
            <person name="Li D."/>
            <person name="Liu D."/>
            <person name="Zhang X."/>
            <person name="Ji Z."/>
            <person name="Zhao W."/>
            <person name="Sun Y."/>
            <person name="Zhang Z."/>
            <person name="Bao J."/>
            <person name="Han Y."/>
            <person name="Dong L."/>
            <person name="Ji J."/>
            <person name="Chen P."/>
            <person name="Wu S."/>
            <person name="Liu J."/>
            <person name="Xiao Y."/>
            <person name="Bu D."/>
            <person name="Tan J."/>
            <person name="Yang L."/>
            <person name="Ye C."/>
            <person name="Zhang J."/>
            <person name="Xu J."/>
            <person name="Zhou Y."/>
            <person name="Yu Y."/>
            <person name="Zhang B."/>
            <person name="Zhuang S."/>
            <person name="Wei H."/>
            <person name="Liu B."/>
            <person name="Lei M."/>
            <person name="Yu H."/>
            <person name="Li Y."/>
            <person name="Xu H."/>
            <person name="Wei S."/>
            <person name="He X."/>
            <person name="Fang L."/>
            <person name="Zhang Z."/>
            <person name="Zhang Y."/>
            <person name="Huang X."/>
            <person name="Su Z."/>
            <person name="Tong W."/>
            <person name="Li J."/>
            <person name="Tong Z."/>
            <person name="Li S."/>
            <person name="Ye J."/>
            <person name="Wang L."/>
            <person name="Fang L."/>
            <person name="Lei T."/>
            <person name="Chen C."/>
            <person name="Chen H."/>
            <person name="Xu Z."/>
            <person name="Li H."/>
            <person name="Huang H."/>
            <person name="Zhang F."/>
            <person name="Xu H."/>
            <person name="Li N."/>
            <person name="Zhao C."/>
            <person name="Li S."/>
            <person name="Dong L."/>
            <person name="Huang Y."/>
            <person name="Li L."/>
            <person name="Xi Y."/>
            <person name="Qi Q."/>
            <person name="Li W."/>
            <person name="Zhang B."/>
            <person name="Hu W."/>
            <person name="Zhang Y."/>
            <person name="Tian X."/>
            <person name="Jiao Y."/>
            <person name="Liang X."/>
            <person name="Jin J."/>
            <person name="Gao L."/>
            <person name="Zheng W."/>
            <person name="Hao B."/>
            <person name="Liu S."/>
            <person name="Wang W."/>
            <person name="Yuan L."/>
            <person name="Cao M."/>
            <person name="McDermott J."/>
            <person name="Samudrala R."/>
            <person name="Wang J."/>
            <person name="Wong G.K."/>
            <person name="Yang H."/>
        </authorList>
    </citation>
    <scope>NUCLEOTIDE SEQUENCE [LARGE SCALE GENOMIC DNA]</scope>
    <source>
        <strain evidence="10">cv. 93-11</strain>
    </source>
</reference>
<protein>
    <recommendedName>
        <fullName evidence="2">[RNA-polymerase]-subunit kinase</fullName>
        <ecNumber evidence="2">2.7.11.23</ecNumber>
    </recommendedName>
</protein>
<dbReference type="Proteomes" id="UP000007015">
    <property type="component" value="Chromosome 7"/>
</dbReference>
<dbReference type="STRING" id="39946.A2YPQ7"/>
<dbReference type="InterPro" id="IPR000719">
    <property type="entry name" value="Prot_kinase_dom"/>
</dbReference>
<dbReference type="SMART" id="SM00220">
    <property type="entry name" value="S_TKc"/>
    <property type="match status" value="1"/>
</dbReference>
<dbReference type="GO" id="GO:0000307">
    <property type="term" value="C:cyclin-dependent protein kinase holoenzyme complex"/>
    <property type="evidence" value="ECO:0007669"/>
    <property type="project" value="TreeGrafter"/>
</dbReference>
<comment type="catalytic activity">
    <reaction evidence="6">
        <text>[DNA-directed RNA polymerase] + ATP = phospho-[DNA-directed RNA polymerase] + ADP + H(+)</text>
        <dbReference type="Rhea" id="RHEA:10216"/>
        <dbReference type="Rhea" id="RHEA-COMP:11321"/>
        <dbReference type="Rhea" id="RHEA-COMP:11322"/>
        <dbReference type="ChEBI" id="CHEBI:15378"/>
        <dbReference type="ChEBI" id="CHEBI:30616"/>
        <dbReference type="ChEBI" id="CHEBI:43176"/>
        <dbReference type="ChEBI" id="CHEBI:68546"/>
        <dbReference type="ChEBI" id="CHEBI:456216"/>
        <dbReference type="EC" id="2.7.11.23"/>
    </reaction>
</comment>
<dbReference type="FunFam" id="1.10.510.10:FF:000043">
    <property type="entry name" value="probable serine/threonine-protein kinase At1g54610"/>
    <property type="match status" value="1"/>
</dbReference>
<dbReference type="PROSITE" id="PS50011">
    <property type="entry name" value="PROTEIN_KINASE_DOM"/>
    <property type="match status" value="1"/>
</dbReference>
<feature type="region of interest" description="Disordered" evidence="7">
    <location>
        <begin position="1"/>
        <end position="84"/>
    </location>
</feature>
<feature type="compositionally biased region" description="Low complexity" evidence="7">
    <location>
        <begin position="35"/>
        <end position="45"/>
    </location>
</feature>
<gene>
    <name evidence="9" type="ORF">OsI_27258</name>
</gene>
<feature type="compositionally biased region" description="Low complexity" evidence="7">
    <location>
        <begin position="52"/>
        <end position="63"/>
    </location>
</feature>
<dbReference type="Pfam" id="PF00069">
    <property type="entry name" value="Pkinase"/>
    <property type="match status" value="1"/>
</dbReference>